<evidence type="ECO:0000313" key="2">
    <source>
        <dbReference type="Proteomes" id="UP001597541"/>
    </source>
</evidence>
<gene>
    <name evidence="1" type="ORF">ACFSUF_06880</name>
</gene>
<reference evidence="2" key="1">
    <citation type="journal article" date="2019" name="Int. J. Syst. Evol. Microbiol.">
        <title>The Global Catalogue of Microorganisms (GCM) 10K type strain sequencing project: providing services to taxonomists for standard genome sequencing and annotation.</title>
        <authorList>
            <consortium name="The Broad Institute Genomics Platform"/>
            <consortium name="The Broad Institute Genome Sequencing Center for Infectious Disease"/>
            <person name="Wu L."/>
            <person name="Ma J."/>
        </authorList>
    </citation>
    <scope>NUCLEOTIDE SEQUENCE [LARGE SCALE GENOMIC DNA]</scope>
    <source>
        <strain evidence="2">KCTC 3950</strain>
    </source>
</reference>
<comment type="caution">
    <text evidence="1">The sequence shown here is derived from an EMBL/GenBank/DDBJ whole genome shotgun (WGS) entry which is preliminary data.</text>
</comment>
<dbReference type="EMBL" id="JBHUME010000005">
    <property type="protein sequence ID" value="MFD2612152.1"/>
    <property type="molecule type" value="Genomic_DNA"/>
</dbReference>
<dbReference type="Proteomes" id="UP001597541">
    <property type="component" value="Unassembled WGS sequence"/>
</dbReference>
<protein>
    <submittedName>
        <fullName evidence="1">Uncharacterized protein</fullName>
    </submittedName>
</protein>
<dbReference type="RefSeq" id="WP_377601418.1">
    <property type="nucleotide sequence ID" value="NZ_JBHUME010000005.1"/>
</dbReference>
<accession>A0ABW5PA28</accession>
<keyword evidence="2" id="KW-1185">Reference proteome</keyword>
<evidence type="ECO:0000313" key="1">
    <source>
        <dbReference type="EMBL" id="MFD2612152.1"/>
    </source>
</evidence>
<organism evidence="1 2">
    <name type="scientific">Paenibacillus gansuensis</name>
    <dbReference type="NCBI Taxonomy" id="306542"/>
    <lineage>
        <taxon>Bacteria</taxon>
        <taxon>Bacillati</taxon>
        <taxon>Bacillota</taxon>
        <taxon>Bacilli</taxon>
        <taxon>Bacillales</taxon>
        <taxon>Paenibacillaceae</taxon>
        <taxon>Paenibacillus</taxon>
    </lineage>
</organism>
<sequence length="69" mass="7875">MLLSDNDRSVMEQALTEAINHSGSYQSKIHYRQLLTKLQNVPHRNAAESAETPYQDGFRYDYDDSAGLI</sequence>
<name>A0ABW5PA28_9BACL</name>
<proteinExistence type="predicted"/>